<sequence>MWETTGRCPLLGVGEWVGGLDWKAISWAFTHARRLTLRGAGLVLGWGTWIHTDAASSGDFSYS</sequence>
<accession>A0A5N4C2G1</accession>
<proteinExistence type="predicted"/>
<comment type="caution">
    <text evidence="1">The sequence shown here is derived from an EMBL/GenBank/DDBJ whole genome shotgun (WGS) entry which is preliminary data.</text>
</comment>
<evidence type="ECO:0000313" key="2">
    <source>
        <dbReference type="Proteomes" id="UP000299084"/>
    </source>
</evidence>
<dbReference type="EMBL" id="JWIN03000037">
    <property type="protein sequence ID" value="KAB1253050.1"/>
    <property type="molecule type" value="Genomic_DNA"/>
</dbReference>
<dbReference type="Proteomes" id="UP000299084">
    <property type="component" value="Unassembled WGS sequence"/>
</dbReference>
<dbReference type="AlphaFoldDB" id="A0A5N4C2G1"/>
<organism evidence="1 2">
    <name type="scientific">Camelus dromedarius</name>
    <name type="common">Dromedary</name>
    <name type="synonym">Arabian camel</name>
    <dbReference type="NCBI Taxonomy" id="9838"/>
    <lineage>
        <taxon>Eukaryota</taxon>
        <taxon>Metazoa</taxon>
        <taxon>Chordata</taxon>
        <taxon>Craniata</taxon>
        <taxon>Vertebrata</taxon>
        <taxon>Euteleostomi</taxon>
        <taxon>Mammalia</taxon>
        <taxon>Eutheria</taxon>
        <taxon>Laurasiatheria</taxon>
        <taxon>Artiodactyla</taxon>
        <taxon>Tylopoda</taxon>
        <taxon>Camelidae</taxon>
        <taxon>Camelus</taxon>
    </lineage>
</organism>
<reference evidence="1 2" key="1">
    <citation type="journal article" date="2019" name="Mol. Ecol. Resour.">
        <title>Improving Illumina assemblies with Hi-C and long reads: an example with the North African dromedary.</title>
        <authorList>
            <person name="Elbers J.P."/>
            <person name="Rogers M.F."/>
            <person name="Perelman P.L."/>
            <person name="Proskuryakova A.A."/>
            <person name="Serdyukova N.A."/>
            <person name="Johnson W.E."/>
            <person name="Horin P."/>
            <person name="Corander J."/>
            <person name="Murphy D."/>
            <person name="Burger P.A."/>
        </authorList>
    </citation>
    <scope>NUCLEOTIDE SEQUENCE [LARGE SCALE GENOMIC DNA]</scope>
    <source>
        <strain evidence="1">Drom800</strain>
        <tissue evidence="1">Blood</tissue>
    </source>
</reference>
<keyword evidence="2" id="KW-1185">Reference proteome</keyword>
<gene>
    <name evidence="1" type="ORF">Cadr_000003182</name>
</gene>
<protein>
    <submittedName>
        <fullName evidence="1">Uncharacterized protein</fullName>
    </submittedName>
</protein>
<name>A0A5N4C2G1_CAMDR</name>
<evidence type="ECO:0000313" key="1">
    <source>
        <dbReference type="EMBL" id="KAB1253050.1"/>
    </source>
</evidence>